<evidence type="ECO:0000313" key="4">
    <source>
        <dbReference type="Proteomes" id="UP000775872"/>
    </source>
</evidence>
<dbReference type="SUPFAM" id="SSF101152">
    <property type="entry name" value="Mob1/phocein"/>
    <property type="match status" value="1"/>
</dbReference>
<feature type="region of interest" description="Disordered" evidence="2">
    <location>
        <begin position="1"/>
        <end position="74"/>
    </location>
</feature>
<feature type="binding site" evidence="1">
    <location>
        <position position="143"/>
    </location>
    <ligand>
        <name>Zn(2+)</name>
        <dbReference type="ChEBI" id="CHEBI:29105"/>
    </ligand>
</feature>
<protein>
    <recommendedName>
        <fullName evidence="5">Maintenance of ploidy protein mob2</fullName>
    </recommendedName>
</protein>
<name>A0A9P0EQQ9_9HYPO</name>
<evidence type="ECO:0000256" key="2">
    <source>
        <dbReference type="SAM" id="MobiDB-lite"/>
    </source>
</evidence>
<dbReference type="EMBL" id="CABFOC020000063">
    <property type="protein sequence ID" value="CAH0056320.1"/>
    <property type="molecule type" value="Genomic_DNA"/>
</dbReference>
<evidence type="ECO:0000256" key="1">
    <source>
        <dbReference type="PIRSR" id="PIRSR605301-1"/>
    </source>
</evidence>
<dbReference type="AlphaFoldDB" id="A0A9P0EQQ9"/>
<feature type="compositionally biased region" description="Pro residues" evidence="2">
    <location>
        <begin position="45"/>
        <end position="62"/>
    </location>
</feature>
<dbReference type="InterPro" id="IPR005301">
    <property type="entry name" value="MOB_kinase_act_fam"/>
</dbReference>
<dbReference type="OrthoDB" id="10261121at2759"/>
<dbReference type="InterPro" id="IPR036703">
    <property type="entry name" value="MOB_kinase_act_sf"/>
</dbReference>
<dbReference type="Gene3D" id="1.20.140.30">
    <property type="entry name" value="MOB kinase activator"/>
    <property type="match status" value="1"/>
</dbReference>
<dbReference type="Pfam" id="PF03637">
    <property type="entry name" value="Mob1_phocein"/>
    <property type="match status" value="1"/>
</dbReference>
<dbReference type="PANTHER" id="PTHR22599">
    <property type="entry name" value="MPS ONE BINDER KINASE ACTIVATOR-LIKE MOB"/>
    <property type="match status" value="1"/>
</dbReference>
<sequence>MSSLLSGMPPAAPAPPLQGALGLADSFSLSNARFRGAGRTGRSPGPGPEGPSQPPAPPPPGPATTASSSIDGPVSSWPRPLPAWLNRASAKHIVKGNFMTLSARPKTVEPGEWIAHQVVEHYRVLWNFVRVIHEKDDDGKTICNRTTCPKMSAGKNHSYTWLNKNHEAVELPAYEYITLMQRWIAGKVDDINVFPTDPAGVSYAAESAPAEDDWVGRRSGFPKEFLGICRTIFLQMFRVYAHLFWDHFLEPFYHLNLEKSLNSCFSHFILTATTLDLLKLEDIEPMKPLIDLWAADGTFPPESKAYTYADVEQGKELMELSAAA</sequence>
<keyword evidence="1" id="KW-0862">Zinc</keyword>
<feature type="binding site" evidence="1">
    <location>
        <position position="247"/>
    </location>
    <ligand>
        <name>Zn(2+)</name>
        <dbReference type="ChEBI" id="CHEBI:29105"/>
    </ligand>
</feature>
<feature type="binding site" evidence="1">
    <location>
        <position position="242"/>
    </location>
    <ligand>
        <name>Zn(2+)</name>
        <dbReference type="ChEBI" id="CHEBI:29105"/>
    </ligand>
</feature>
<proteinExistence type="predicted"/>
<reference evidence="3 4" key="2">
    <citation type="submission" date="2021-10" db="EMBL/GenBank/DDBJ databases">
        <authorList>
            <person name="Piombo E."/>
        </authorList>
    </citation>
    <scope>NUCLEOTIDE SEQUENCE [LARGE SCALE GENOMIC DNA]</scope>
</reference>
<evidence type="ECO:0000313" key="3">
    <source>
        <dbReference type="EMBL" id="CAH0056320.1"/>
    </source>
</evidence>
<reference evidence="4" key="1">
    <citation type="submission" date="2019-06" db="EMBL/GenBank/DDBJ databases">
        <authorList>
            <person name="Broberg M."/>
        </authorList>
    </citation>
    <scope>NUCLEOTIDE SEQUENCE [LARGE SCALE GENOMIC DNA]</scope>
</reference>
<comment type="caution">
    <text evidence="3">The sequence shown here is derived from an EMBL/GenBank/DDBJ whole genome shotgun (WGS) entry which is preliminary data.</text>
</comment>
<accession>A0A9P0EQQ9</accession>
<organism evidence="3 4">
    <name type="scientific">Clonostachys solani</name>
    <dbReference type="NCBI Taxonomy" id="160281"/>
    <lineage>
        <taxon>Eukaryota</taxon>
        <taxon>Fungi</taxon>
        <taxon>Dikarya</taxon>
        <taxon>Ascomycota</taxon>
        <taxon>Pezizomycotina</taxon>
        <taxon>Sordariomycetes</taxon>
        <taxon>Hypocreomycetidae</taxon>
        <taxon>Hypocreales</taxon>
        <taxon>Bionectriaceae</taxon>
        <taxon>Clonostachys</taxon>
    </lineage>
</organism>
<keyword evidence="4" id="KW-1185">Reference proteome</keyword>
<dbReference type="Proteomes" id="UP000775872">
    <property type="component" value="Unassembled WGS sequence"/>
</dbReference>
<feature type="binding site" evidence="1">
    <location>
        <position position="148"/>
    </location>
    <ligand>
        <name>Zn(2+)</name>
        <dbReference type="ChEBI" id="CHEBI:29105"/>
    </ligand>
</feature>
<evidence type="ECO:0008006" key="5">
    <source>
        <dbReference type="Google" id="ProtNLM"/>
    </source>
</evidence>
<dbReference type="SMART" id="SM01388">
    <property type="entry name" value="Mob1_phocein"/>
    <property type="match status" value="1"/>
</dbReference>
<keyword evidence="1" id="KW-0479">Metal-binding</keyword>
<gene>
    <name evidence="3" type="ORF">CSOL1703_00006260</name>
</gene>